<dbReference type="InterPro" id="IPR014612">
    <property type="entry name" value="Pop7/Rpp20"/>
</dbReference>
<dbReference type="Pfam" id="PF12328">
    <property type="entry name" value="Rpp20"/>
    <property type="match status" value="1"/>
</dbReference>
<keyword evidence="3" id="KW-0539">Nucleus</keyword>
<dbReference type="EMBL" id="GBYB01001079">
    <property type="protein sequence ID" value="JAG70846.1"/>
    <property type="molecule type" value="Transcribed_RNA"/>
</dbReference>
<dbReference type="GO" id="GO:0001682">
    <property type="term" value="P:tRNA 5'-leader removal"/>
    <property type="evidence" value="ECO:0007669"/>
    <property type="project" value="InterPro"/>
</dbReference>
<organism evidence="4">
    <name type="scientific">Fopius arisanus</name>
    <dbReference type="NCBI Taxonomy" id="64838"/>
    <lineage>
        <taxon>Eukaryota</taxon>
        <taxon>Metazoa</taxon>
        <taxon>Ecdysozoa</taxon>
        <taxon>Arthropoda</taxon>
        <taxon>Hexapoda</taxon>
        <taxon>Insecta</taxon>
        <taxon>Pterygota</taxon>
        <taxon>Neoptera</taxon>
        <taxon>Endopterygota</taxon>
        <taxon>Hymenoptera</taxon>
        <taxon>Apocrita</taxon>
        <taxon>Ichneumonoidea</taxon>
        <taxon>Braconidae</taxon>
        <taxon>Opiinae</taxon>
        <taxon>Fopius</taxon>
    </lineage>
</organism>
<evidence type="ECO:0000256" key="2">
    <source>
        <dbReference type="ARBA" id="ARBA00022694"/>
    </source>
</evidence>
<reference evidence="4" key="1">
    <citation type="submission" date="2015-01" db="EMBL/GenBank/DDBJ databases">
        <title>Transcriptome Assembly of Fopius arisanus.</title>
        <authorList>
            <person name="Geib S."/>
        </authorList>
    </citation>
    <scope>NUCLEOTIDE SEQUENCE</scope>
</reference>
<evidence type="ECO:0000256" key="1">
    <source>
        <dbReference type="ARBA" id="ARBA00004604"/>
    </source>
</evidence>
<dbReference type="AlphaFoldDB" id="A0A0C9QCP0"/>
<evidence type="ECO:0000256" key="3">
    <source>
        <dbReference type="ARBA" id="ARBA00023242"/>
    </source>
</evidence>
<dbReference type="SUPFAM" id="SSF82704">
    <property type="entry name" value="AlbA-like"/>
    <property type="match status" value="1"/>
</dbReference>
<dbReference type="GO" id="GO:0003676">
    <property type="term" value="F:nucleic acid binding"/>
    <property type="evidence" value="ECO:0007669"/>
    <property type="project" value="InterPro"/>
</dbReference>
<gene>
    <name evidence="4" type="primary">POP7</name>
    <name evidence="4" type="ORF">g.5978</name>
</gene>
<protein>
    <submittedName>
        <fullName evidence="4">POP7 protein</fullName>
    </submittedName>
</protein>
<sequence length="120" mass="13959">MGNNRCNQTKKVSKKQFKSERDVYVTSKSSFETQVKYCTDIFNTGENVIYLHCMGSSINRCLNLALHIIKNYGQRLLYSIHTSTIKLIDETHPLHENEDIALRTRYNSALHIKLSRHLTE</sequence>
<dbReference type="InterPro" id="IPR036882">
    <property type="entry name" value="Alba-like_dom_sf"/>
</dbReference>
<dbReference type="GO" id="GO:0005655">
    <property type="term" value="C:nucleolar ribonuclease P complex"/>
    <property type="evidence" value="ECO:0007669"/>
    <property type="project" value="InterPro"/>
</dbReference>
<proteinExistence type="predicted"/>
<dbReference type="Gene3D" id="3.30.110.20">
    <property type="entry name" value="Alba-like domain"/>
    <property type="match status" value="1"/>
</dbReference>
<comment type="subcellular location">
    <subcellularLocation>
        <location evidence="1">Nucleus</location>
        <location evidence="1">Nucleolus</location>
    </subcellularLocation>
</comment>
<dbReference type="GO" id="GO:0000172">
    <property type="term" value="C:ribonuclease MRP complex"/>
    <property type="evidence" value="ECO:0007669"/>
    <property type="project" value="InterPro"/>
</dbReference>
<accession>A0A0C9QCP0</accession>
<keyword evidence="2" id="KW-0819">tRNA processing</keyword>
<evidence type="ECO:0000313" key="4">
    <source>
        <dbReference type="EMBL" id="JAG70846.1"/>
    </source>
</evidence>
<dbReference type="PANTHER" id="PTHR15314">
    <property type="entry name" value="RIBONUCLEASE P PROTEIN SUBUNIT P20"/>
    <property type="match status" value="1"/>
</dbReference>
<dbReference type="PANTHER" id="PTHR15314:SF1">
    <property type="entry name" value="RIBONUCLEASE P PROTEIN SUBUNIT P20"/>
    <property type="match status" value="1"/>
</dbReference>
<name>A0A0C9QCP0_9HYME</name>